<organism evidence="5 6">
    <name type="scientific">Zoogloea ramigera</name>
    <dbReference type="NCBI Taxonomy" id="350"/>
    <lineage>
        <taxon>Bacteria</taxon>
        <taxon>Pseudomonadati</taxon>
        <taxon>Pseudomonadota</taxon>
        <taxon>Betaproteobacteria</taxon>
        <taxon>Rhodocyclales</taxon>
        <taxon>Zoogloeaceae</taxon>
        <taxon>Zoogloea</taxon>
    </lineage>
</organism>
<dbReference type="RefSeq" id="WP_141353153.1">
    <property type="nucleotide sequence ID" value="NZ_BJNV01000049.1"/>
</dbReference>
<protein>
    <recommendedName>
        <fullName evidence="4">Flagellar assembly factor FliW</fullName>
    </recommendedName>
</protein>
<gene>
    <name evidence="4" type="primary">fliW</name>
    <name evidence="5" type="ORF">ZRA01_27180</name>
</gene>
<dbReference type="SUPFAM" id="SSF141457">
    <property type="entry name" value="BH3618-like"/>
    <property type="match status" value="1"/>
</dbReference>
<comment type="subunit">
    <text evidence="4">Interacts with translational regulator CsrA and flagellin(s).</text>
</comment>
<dbReference type="Gene3D" id="2.30.290.10">
    <property type="entry name" value="BH3618-like"/>
    <property type="match status" value="1"/>
</dbReference>
<dbReference type="Proteomes" id="UP000318422">
    <property type="component" value="Unassembled WGS sequence"/>
</dbReference>
<dbReference type="Pfam" id="PF02623">
    <property type="entry name" value="FliW"/>
    <property type="match status" value="1"/>
</dbReference>
<evidence type="ECO:0000256" key="4">
    <source>
        <dbReference type="HAMAP-Rule" id="MF_01185"/>
    </source>
</evidence>
<evidence type="ECO:0000256" key="1">
    <source>
        <dbReference type="ARBA" id="ARBA00022490"/>
    </source>
</evidence>
<proteinExistence type="inferred from homology"/>
<dbReference type="GO" id="GO:0006417">
    <property type="term" value="P:regulation of translation"/>
    <property type="evidence" value="ECO:0007669"/>
    <property type="project" value="UniProtKB-KW"/>
</dbReference>
<evidence type="ECO:0000313" key="6">
    <source>
        <dbReference type="Proteomes" id="UP000318422"/>
    </source>
</evidence>
<keyword evidence="2 4" id="KW-1005">Bacterial flagellum biogenesis</keyword>
<dbReference type="GO" id="GO:0005737">
    <property type="term" value="C:cytoplasm"/>
    <property type="evidence" value="ECO:0007669"/>
    <property type="project" value="UniProtKB-SubCell"/>
</dbReference>
<keyword evidence="5" id="KW-0282">Flagellum</keyword>
<keyword evidence="6" id="KW-1185">Reference proteome</keyword>
<dbReference type="PANTHER" id="PTHR39190:SF1">
    <property type="entry name" value="FLAGELLAR ASSEMBLY FACTOR FLIW"/>
    <property type="match status" value="1"/>
</dbReference>
<keyword evidence="1 4" id="KW-0963">Cytoplasm</keyword>
<comment type="caution">
    <text evidence="5">The sequence shown here is derived from an EMBL/GenBank/DDBJ whole genome shotgun (WGS) entry which is preliminary data.</text>
</comment>
<dbReference type="AlphaFoldDB" id="A0A4Y4CUL3"/>
<evidence type="ECO:0000256" key="3">
    <source>
        <dbReference type="ARBA" id="ARBA00022845"/>
    </source>
</evidence>
<keyword evidence="4" id="KW-0143">Chaperone</keyword>
<evidence type="ECO:0000256" key="2">
    <source>
        <dbReference type="ARBA" id="ARBA00022795"/>
    </source>
</evidence>
<sequence>MKISSPVVGEIEVSPERVITFPAGLPGFEACRQFALLHAEGNDAPQLFMLQSLDDADVGFTVTTPDILGLNYEFVLSDAEVDDLQLTDPADVSVLLIVRRDGDNPVHANVMAPLVINTATRRGLQKIIGKVDTSVTLKAVG</sequence>
<reference evidence="5 6" key="1">
    <citation type="submission" date="2019-06" db="EMBL/GenBank/DDBJ databases">
        <title>Whole genome shotgun sequence of Zoogloea ramigera NBRC 15342.</title>
        <authorList>
            <person name="Hosoyama A."/>
            <person name="Uohara A."/>
            <person name="Ohji S."/>
            <person name="Ichikawa N."/>
        </authorList>
    </citation>
    <scope>NUCLEOTIDE SEQUENCE [LARGE SCALE GENOMIC DNA]</scope>
    <source>
        <strain evidence="5 6">NBRC 15342</strain>
    </source>
</reference>
<keyword evidence="5" id="KW-0966">Cell projection</keyword>
<keyword evidence="3 4" id="KW-0810">Translation regulation</keyword>
<dbReference type="InterPro" id="IPR003775">
    <property type="entry name" value="Flagellar_assembly_factor_FliW"/>
</dbReference>
<dbReference type="PANTHER" id="PTHR39190">
    <property type="entry name" value="FLAGELLAR ASSEMBLY FACTOR FLIW"/>
    <property type="match status" value="1"/>
</dbReference>
<dbReference type="HAMAP" id="MF_01185">
    <property type="entry name" value="FliW"/>
    <property type="match status" value="1"/>
</dbReference>
<comment type="function">
    <text evidence="4">Acts as an anti-CsrA protein, binds CsrA and prevents it from repressing translation of its target genes, one of which is flagellin. Binds to flagellin and participates in the assembly of the flagellum.</text>
</comment>
<comment type="similarity">
    <text evidence="4">Belongs to the FliW family.</text>
</comment>
<evidence type="ECO:0000313" key="5">
    <source>
        <dbReference type="EMBL" id="GEC96645.1"/>
    </source>
</evidence>
<keyword evidence="5" id="KW-0969">Cilium</keyword>
<dbReference type="InterPro" id="IPR024046">
    <property type="entry name" value="Flagellar_assmbl_FliW_dom_sf"/>
</dbReference>
<dbReference type="EMBL" id="BJNV01000049">
    <property type="protein sequence ID" value="GEC96645.1"/>
    <property type="molecule type" value="Genomic_DNA"/>
</dbReference>
<dbReference type="OrthoDB" id="9801235at2"/>
<name>A0A4Y4CUL3_ZOORA</name>
<comment type="subcellular location">
    <subcellularLocation>
        <location evidence="4">Cytoplasm</location>
    </subcellularLocation>
</comment>
<dbReference type="GO" id="GO:0044780">
    <property type="term" value="P:bacterial-type flagellum assembly"/>
    <property type="evidence" value="ECO:0007669"/>
    <property type="project" value="UniProtKB-UniRule"/>
</dbReference>
<accession>A0A4Y4CUL3</accession>